<dbReference type="InterPro" id="IPR007213">
    <property type="entry name" value="Ppm1/Ppm2/Tcmp"/>
</dbReference>
<dbReference type="GO" id="GO:0008175">
    <property type="term" value="F:tRNA methyltransferase activity"/>
    <property type="evidence" value="ECO:0007669"/>
    <property type="project" value="TreeGrafter"/>
</dbReference>
<dbReference type="PANTHER" id="PTHR46529">
    <property type="entry name" value="TRNA WYBUTOSINE-SYNTHESIZING PROTEIN 4"/>
    <property type="match status" value="1"/>
</dbReference>
<dbReference type="Pfam" id="PF04072">
    <property type="entry name" value="LCM"/>
    <property type="match status" value="1"/>
</dbReference>
<evidence type="ECO:0000256" key="11">
    <source>
        <dbReference type="ARBA" id="ARBA00029750"/>
    </source>
</evidence>
<dbReference type="OrthoDB" id="47172at2759"/>
<dbReference type="EC" id="2.3.1.231" evidence="4"/>
<dbReference type="HOGENOM" id="CLU_002761_0_0_1"/>
<evidence type="ECO:0000256" key="9">
    <source>
        <dbReference type="ARBA" id="ARBA00022691"/>
    </source>
</evidence>
<dbReference type="GeneID" id="9229536"/>
<comment type="similarity">
    <text evidence="3">Belongs to the methyltransferase superfamily. LCMT family.</text>
</comment>
<accession>C5FJN8</accession>
<organism evidence="14 15">
    <name type="scientific">Arthroderma otae (strain ATCC MYA-4605 / CBS 113480)</name>
    <name type="common">Microsporum canis</name>
    <dbReference type="NCBI Taxonomy" id="554155"/>
    <lineage>
        <taxon>Eukaryota</taxon>
        <taxon>Fungi</taxon>
        <taxon>Dikarya</taxon>
        <taxon>Ascomycota</taxon>
        <taxon>Pezizomycotina</taxon>
        <taxon>Eurotiomycetes</taxon>
        <taxon>Eurotiomycetidae</taxon>
        <taxon>Onygenales</taxon>
        <taxon>Arthrodermataceae</taxon>
        <taxon>Microsporum</taxon>
    </lineage>
</organism>
<dbReference type="OMA" id="FCILEQF"/>
<protein>
    <recommendedName>
        <fullName evidence="6">tRNA wybutosine-synthesizing protein 4</fullName>
        <ecNumber evidence="5">2.1.1.290</ecNumber>
        <ecNumber evidence="4">2.3.1.231</ecNumber>
    </recommendedName>
    <alternativeName>
        <fullName evidence="12">tRNA(Phe) (7-(3-amino-3-(methoxycarbonyl)propyl)wyosine(37)-N)-methoxycarbonyltransferase</fullName>
    </alternativeName>
    <alternativeName>
        <fullName evidence="11">tRNA(Phe) (7-(3-amino-3-carboxypropyl)wyosine(37)-O)-methyltransferase</fullName>
    </alternativeName>
</protein>
<comment type="catalytic activity">
    <reaction evidence="1">
        <text>7-[(3S)-3-amino-3-carboxypropyl]wyosine(37) in tRNA(Phe) + S-adenosyl-L-methionine = 7-[(3S)-(3-amino-3-methoxycarbonyl)propyl]wyosine(37) in tRNA(Phe) + S-adenosyl-L-homocysteine</text>
        <dbReference type="Rhea" id="RHEA:36903"/>
        <dbReference type="Rhea" id="RHEA-COMP:10379"/>
        <dbReference type="Rhea" id="RHEA-COMP:11844"/>
        <dbReference type="ChEBI" id="CHEBI:57856"/>
        <dbReference type="ChEBI" id="CHEBI:59789"/>
        <dbReference type="ChEBI" id="CHEBI:73543"/>
        <dbReference type="ChEBI" id="CHEBI:74275"/>
        <dbReference type="EC" id="2.1.1.290"/>
    </reaction>
</comment>
<dbReference type="InterPro" id="IPR015915">
    <property type="entry name" value="Kelch-typ_b-propeller"/>
</dbReference>
<evidence type="ECO:0000256" key="4">
    <source>
        <dbReference type="ARBA" id="ARBA00012155"/>
    </source>
</evidence>
<keyword evidence="10" id="KW-0819">tRNA processing</keyword>
<evidence type="ECO:0000256" key="5">
    <source>
        <dbReference type="ARBA" id="ARBA00012779"/>
    </source>
</evidence>
<keyword evidence="7 14" id="KW-0489">Methyltransferase</keyword>
<evidence type="ECO:0000256" key="12">
    <source>
        <dbReference type="ARBA" id="ARBA00030847"/>
    </source>
</evidence>
<dbReference type="SUPFAM" id="SSF53335">
    <property type="entry name" value="S-adenosyl-L-methionine-dependent methyltransferases"/>
    <property type="match status" value="1"/>
</dbReference>
<dbReference type="GO" id="GO:0030488">
    <property type="term" value="P:tRNA methylation"/>
    <property type="evidence" value="ECO:0007669"/>
    <property type="project" value="TreeGrafter"/>
</dbReference>
<dbReference type="SUPFAM" id="SSF50965">
    <property type="entry name" value="Galactose oxidase, central domain"/>
    <property type="match status" value="1"/>
</dbReference>
<dbReference type="GO" id="GO:0031591">
    <property type="term" value="P:wybutosine biosynthetic process"/>
    <property type="evidence" value="ECO:0007669"/>
    <property type="project" value="TreeGrafter"/>
</dbReference>
<evidence type="ECO:0000256" key="13">
    <source>
        <dbReference type="ARBA" id="ARBA00049250"/>
    </source>
</evidence>
<dbReference type="EC" id="2.1.1.290" evidence="5"/>
<evidence type="ECO:0000256" key="10">
    <source>
        <dbReference type="ARBA" id="ARBA00022694"/>
    </source>
</evidence>
<evidence type="ECO:0000256" key="7">
    <source>
        <dbReference type="ARBA" id="ARBA00022603"/>
    </source>
</evidence>
<dbReference type="Gene3D" id="2.120.10.80">
    <property type="entry name" value="Kelch-type beta propeller"/>
    <property type="match status" value="1"/>
</dbReference>
<proteinExistence type="inferred from homology"/>
<evidence type="ECO:0000256" key="3">
    <source>
        <dbReference type="ARBA" id="ARBA00010703"/>
    </source>
</evidence>
<evidence type="ECO:0000256" key="6">
    <source>
        <dbReference type="ARBA" id="ARBA00018045"/>
    </source>
</evidence>
<dbReference type="RefSeq" id="XP_002848212.1">
    <property type="nucleotide sequence ID" value="XM_002848166.1"/>
</dbReference>
<evidence type="ECO:0000313" key="15">
    <source>
        <dbReference type="Proteomes" id="UP000002035"/>
    </source>
</evidence>
<dbReference type="InterPro" id="IPR029063">
    <property type="entry name" value="SAM-dependent_MTases_sf"/>
</dbReference>
<evidence type="ECO:0000256" key="8">
    <source>
        <dbReference type="ARBA" id="ARBA00022679"/>
    </source>
</evidence>
<dbReference type="STRING" id="554155.C5FJN8"/>
<gene>
    <name evidence="14" type="ORF">MCYG_03718</name>
</gene>
<comment type="pathway">
    <text evidence="2">tRNA modification; wybutosine-tRNA(Phe) biosynthesis.</text>
</comment>
<dbReference type="AlphaFoldDB" id="C5FJN8"/>
<dbReference type="Proteomes" id="UP000002035">
    <property type="component" value="Unassembled WGS sequence"/>
</dbReference>
<name>C5FJN8_ARTOC</name>
<keyword evidence="8 14" id="KW-0808">Transferase</keyword>
<keyword evidence="9" id="KW-0949">S-adenosyl-L-methionine</keyword>
<dbReference type="UniPathway" id="UPA00375"/>
<evidence type="ECO:0000313" key="14">
    <source>
        <dbReference type="EMBL" id="EEQ30899.1"/>
    </source>
</evidence>
<keyword evidence="15" id="KW-1185">Reference proteome</keyword>
<dbReference type="VEuPathDB" id="FungiDB:MCYG_03718"/>
<dbReference type="Gene3D" id="3.40.50.150">
    <property type="entry name" value="Vaccinia Virus protein VP39"/>
    <property type="match status" value="1"/>
</dbReference>
<reference evidence="15" key="1">
    <citation type="journal article" date="2012" name="MBio">
        <title>Comparative genome analysis of Trichophyton rubrum and related dermatophytes reveals candidate genes involved in infection.</title>
        <authorList>
            <person name="Martinez D.A."/>
            <person name="Oliver B.G."/>
            <person name="Graeser Y."/>
            <person name="Goldberg J.M."/>
            <person name="Li W."/>
            <person name="Martinez-Rossi N.M."/>
            <person name="Monod M."/>
            <person name="Shelest E."/>
            <person name="Barton R.C."/>
            <person name="Birch E."/>
            <person name="Brakhage A.A."/>
            <person name="Chen Z."/>
            <person name="Gurr S.J."/>
            <person name="Heiman D."/>
            <person name="Heitman J."/>
            <person name="Kosti I."/>
            <person name="Rossi A."/>
            <person name="Saif S."/>
            <person name="Samalova M."/>
            <person name="Saunders C.W."/>
            <person name="Shea T."/>
            <person name="Summerbell R.C."/>
            <person name="Xu J."/>
            <person name="Young S."/>
            <person name="Zeng Q."/>
            <person name="Birren B.W."/>
            <person name="Cuomo C.A."/>
            <person name="White T.C."/>
        </authorList>
    </citation>
    <scope>NUCLEOTIDE SEQUENCE [LARGE SCALE GENOMIC DNA]</scope>
    <source>
        <strain evidence="15">ATCC MYA-4605 / CBS 113480</strain>
    </source>
</reference>
<sequence length="757" mass="84352">MALYKRGLQLWGKQMKSRQRRKLARLWGQVSSFLDHPSNDSLRSKLMHDYQTNGSSIVSKRSVERIYYNEPHFFQHFVKSSPRRAPLINRGYWLRMYAIEHTVTEFLREKIGHPKLVINFGCGFDPLAFQFLSREPGLCVDTKFIDIDHRKMILEKWDVIQNSPELKELIPDAVFSGHGGPLIRAKQYIGIGCDLGNLSELEQTLKSELDPSKFSVLCTAEVALTYMAVKAADALIEWAGRLSNDTQFGLLEQFFPDGPEHPFAKTMIAHFTKWRAPLQSIHIYPTLAKQEKRFLDANWKQAHARSLWEAWNDPSFLNSGIRISLDQFEVFDEWEEFALFASHYFLLRASTRIPTSKDIDKAANNIDPEPMDSEMRLTANHQSDFIGQRRHGALFSFGGQVGFHAGLGRQARLASTDIYVPCNNATSAIACVPPGSLTARVCHTITQLSNDQCLLVGGRTSPSRPLSDTWLMEGGRWQQSSSLPTPCFQHSATAVMLPSGEECVLIYGGKLSNSKVTAQFLLWRKTGERETWSTLTANGGSCLPRFGAVMSSIGKGTGVLIGGMSQDGLVLDEFWTWQISTSDTREISIRLTNETTRVQISHPQISKWVARFGATAHQLENKLVVIGGIAVSGCIPHEYEVIILDLSVLKYDSTDNNISPIPMAVGTSPAHSRPLLVGHSSIPITSGGVLIVGGGAVCFAFGTYWNNGTWLLNHGGLSGNNNEWRIVQPLPATPTPTTMNFAQHSMIGPLHQKLKRT</sequence>
<dbReference type="InterPro" id="IPR011043">
    <property type="entry name" value="Gal_Oxase/kelch_b-propeller"/>
</dbReference>
<dbReference type="EMBL" id="DS995703">
    <property type="protein sequence ID" value="EEQ30899.1"/>
    <property type="molecule type" value="Genomic_DNA"/>
</dbReference>
<evidence type="ECO:0000256" key="2">
    <source>
        <dbReference type="ARBA" id="ARBA00004797"/>
    </source>
</evidence>
<evidence type="ECO:0000256" key="1">
    <source>
        <dbReference type="ARBA" id="ARBA00001806"/>
    </source>
</evidence>
<dbReference type="eggNOG" id="KOG2918">
    <property type="taxonomic scope" value="Eukaryota"/>
</dbReference>
<dbReference type="Pfam" id="PF13418">
    <property type="entry name" value="Beta-prop_TYW4"/>
    <property type="match status" value="1"/>
</dbReference>
<comment type="catalytic activity">
    <reaction evidence="13">
        <text>7-[(3S)-(3-amino-3-methoxycarbonyl)propyl]wyosine(37) in tRNA(Phe) + S-adenosyl-L-methionine + CO2 = wybutosine(37) in tRNA(Phe) + S-adenosyl-L-homocysteine + 2 H(+)</text>
        <dbReference type="Rhea" id="RHEA:37119"/>
        <dbReference type="Rhea" id="RHEA-COMP:11844"/>
        <dbReference type="Rhea" id="RHEA-COMP:11847"/>
        <dbReference type="ChEBI" id="CHEBI:15378"/>
        <dbReference type="ChEBI" id="CHEBI:16526"/>
        <dbReference type="ChEBI" id="CHEBI:57856"/>
        <dbReference type="ChEBI" id="CHEBI:59789"/>
        <dbReference type="ChEBI" id="CHEBI:73544"/>
        <dbReference type="ChEBI" id="CHEBI:74275"/>
        <dbReference type="EC" id="2.3.1.231"/>
    </reaction>
</comment>
<dbReference type="PANTHER" id="PTHR46529:SF1">
    <property type="entry name" value="TRNA WYBUTOSINE-SYNTHESIZING PROTEIN 4"/>
    <property type="match status" value="1"/>
</dbReference>